<accession>A0A377ZS44</accession>
<dbReference type="Proteomes" id="UP000254487">
    <property type="component" value="Unassembled WGS sequence"/>
</dbReference>
<dbReference type="Gene3D" id="3.10.129.10">
    <property type="entry name" value="Hotdog Thioesterase"/>
    <property type="match status" value="1"/>
</dbReference>
<sequence>MSNDPWRNARVMYEKDTCARKMGIELIEMDDGFAQMSMTVSADMLNGHQNLSRWSAIYACRYRFRLRL</sequence>
<dbReference type="GO" id="GO:0016787">
    <property type="term" value="F:hydrolase activity"/>
    <property type="evidence" value="ECO:0007669"/>
    <property type="project" value="UniProtKB-KW"/>
</dbReference>
<dbReference type="SUPFAM" id="SSF54637">
    <property type="entry name" value="Thioesterase/thiol ester dehydrase-isomerase"/>
    <property type="match status" value="1"/>
</dbReference>
<dbReference type="InterPro" id="IPR029069">
    <property type="entry name" value="HotDog_dom_sf"/>
</dbReference>
<gene>
    <name evidence="1" type="primary">paaI_2</name>
    <name evidence="1" type="ORF">NCTC10313_03949</name>
</gene>
<evidence type="ECO:0000313" key="1">
    <source>
        <dbReference type="EMBL" id="STU83354.1"/>
    </source>
</evidence>
<evidence type="ECO:0000313" key="2">
    <source>
        <dbReference type="Proteomes" id="UP000254487"/>
    </source>
</evidence>
<dbReference type="EMBL" id="UGLW01000003">
    <property type="protein sequence ID" value="STU83354.1"/>
    <property type="molecule type" value="Genomic_DNA"/>
</dbReference>
<dbReference type="EC" id="3.1.2.-" evidence="1"/>
<keyword evidence="1" id="KW-0378">Hydrolase</keyword>
<reference evidence="1 2" key="1">
    <citation type="submission" date="2018-06" db="EMBL/GenBank/DDBJ databases">
        <authorList>
            <consortium name="Pathogen Informatics"/>
            <person name="Doyle S."/>
        </authorList>
    </citation>
    <scope>NUCLEOTIDE SEQUENCE [LARGE SCALE GENOMIC DNA]</scope>
    <source>
        <strain evidence="1 2">NCTC10313</strain>
    </source>
</reference>
<dbReference type="AlphaFoldDB" id="A0A377ZS44"/>
<proteinExistence type="predicted"/>
<name>A0A377ZS44_KLEPO</name>
<organism evidence="1 2">
    <name type="scientific">Klebsiella pneumoniae subsp. ozaenae</name>
    <dbReference type="NCBI Taxonomy" id="574"/>
    <lineage>
        <taxon>Bacteria</taxon>
        <taxon>Pseudomonadati</taxon>
        <taxon>Pseudomonadota</taxon>
        <taxon>Gammaproteobacteria</taxon>
        <taxon>Enterobacterales</taxon>
        <taxon>Enterobacteriaceae</taxon>
        <taxon>Klebsiella/Raoultella group</taxon>
        <taxon>Klebsiella</taxon>
        <taxon>Klebsiella pneumoniae complex</taxon>
    </lineage>
</organism>
<protein>
    <submittedName>
        <fullName evidence="1">Phenylacetic acid degradation protein PaaD, thioesterase</fullName>
        <ecNumber evidence="1">3.1.2.-</ecNumber>
    </submittedName>
</protein>